<evidence type="ECO:0000313" key="2">
    <source>
        <dbReference type="Proteomes" id="UP001303046"/>
    </source>
</evidence>
<proteinExistence type="predicted"/>
<gene>
    <name evidence="1" type="primary">Necator_chrIV.g14719</name>
    <name evidence="1" type="ORF">RB195_001424</name>
</gene>
<name>A0ABR1DFT5_NECAM</name>
<organism evidence="1 2">
    <name type="scientific">Necator americanus</name>
    <name type="common">Human hookworm</name>
    <dbReference type="NCBI Taxonomy" id="51031"/>
    <lineage>
        <taxon>Eukaryota</taxon>
        <taxon>Metazoa</taxon>
        <taxon>Ecdysozoa</taxon>
        <taxon>Nematoda</taxon>
        <taxon>Chromadorea</taxon>
        <taxon>Rhabditida</taxon>
        <taxon>Rhabditina</taxon>
        <taxon>Rhabditomorpha</taxon>
        <taxon>Strongyloidea</taxon>
        <taxon>Ancylostomatidae</taxon>
        <taxon>Bunostominae</taxon>
        <taxon>Necator</taxon>
    </lineage>
</organism>
<dbReference type="EMBL" id="JAVFWL010000004">
    <property type="protein sequence ID" value="KAK6748785.1"/>
    <property type="molecule type" value="Genomic_DNA"/>
</dbReference>
<sequence>MLVASESDDQPRSLTYLSARSIALLLFKTNIRWRRISDVAYSLRDFIDQLRLPPKAKKGIRTALAEVLREVRRWNDKHAEMFIKEPKFKRRAMNRSEHLRTFYEHLIWKISSIQIDDWRSARHLIATECSNWPQMQFQLACLYAMTDWIDDDIRFDKYRRMTFKKQLSDHPVYDFWLTLQESNLDTFFDTASTSSETRVPNQKLTLCFQFAIRHGYCQLVKHIWDKIGDNTKEYIGLLQWRSLCFRARDRDTMRFLCTRLCIMNPVSMARLSWTAFFDTFYNSVNNEQSDIVEENKFGKRLKFLVENCCPELRKRLLTMENFRIVSDAFRYNQAETFAFLLEHLDGDQLRNAREVIDRIHDRHNDTNGERLRHAMIHRQMTID</sequence>
<protein>
    <submittedName>
        <fullName evidence="1">Uncharacterized protein</fullName>
    </submittedName>
</protein>
<accession>A0ABR1DFT5</accession>
<keyword evidence="2" id="KW-1185">Reference proteome</keyword>
<dbReference type="Proteomes" id="UP001303046">
    <property type="component" value="Unassembled WGS sequence"/>
</dbReference>
<reference evidence="1 2" key="1">
    <citation type="submission" date="2023-08" db="EMBL/GenBank/DDBJ databases">
        <title>A Necator americanus chromosomal reference genome.</title>
        <authorList>
            <person name="Ilik V."/>
            <person name="Petrzelkova K.J."/>
            <person name="Pardy F."/>
            <person name="Fuh T."/>
            <person name="Niatou-Singa F.S."/>
            <person name="Gouil Q."/>
            <person name="Baker L."/>
            <person name="Ritchie M.E."/>
            <person name="Jex A.R."/>
            <person name="Gazzola D."/>
            <person name="Li H."/>
            <person name="Toshio Fujiwara R."/>
            <person name="Zhan B."/>
            <person name="Aroian R.V."/>
            <person name="Pafco B."/>
            <person name="Schwarz E.M."/>
        </authorList>
    </citation>
    <scope>NUCLEOTIDE SEQUENCE [LARGE SCALE GENOMIC DNA]</scope>
    <source>
        <strain evidence="1 2">Aroian</strain>
        <tissue evidence="1">Whole animal</tissue>
    </source>
</reference>
<evidence type="ECO:0000313" key="1">
    <source>
        <dbReference type="EMBL" id="KAK6748785.1"/>
    </source>
</evidence>
<comment type="caution">
    <text evidence="1">The sequence shown here is derived from an EMBL/GenBank/DDBJ whole genome shotgun (WGS) entry which is preliminary data.</text>
</comment>